<gene>
    <name evidence="1" type="ORF">PRE19P2_0840</name>
</gene>
<geneLocation type="plasmid" evidence="1">
    <name>p06-1619-1</name>
</geneLocation>
<proteinExistence type="predicted"/>
<accession>A0A220DIX4</accession>
<evidence type="ECO:0000313" key="1">
    <source>
        <dbReference type="EMBL" id="ARV76171.1"/>
    </source>
</evidence>
<organism evidence="1">
    <name type="scientific">Providencia rettgeri</name>
    <dbReference type="NCBI Taxonomy" id="587"/>
    <lineage>
        <taxon>Bacteria</taxon>
        <taxon>Pseudomonadati</taxon>
        <taxon>Pseudomonadota</taxon>
        <taxon>Gammaproteobacteria</taxon>
        <taxon>Enterobacterales</taxon>
        <taxon>Morganellaceae</taxon>
        <taxon>Providencia</taxon>
    </lineage>
</organism>
<name>A0A220DIX4_PRORE</name>
<protein>
    <submittedName>
        <fullName evidence="1">Uncharacterized protein</fullName>
    </submittedName>
</protein>
<keyword evidence="1" id="KW-0614">Plasmid</keyword>
<dbReference type="EMBL" id="KX832929">
    <property type="protein sequence ID" value="ARV76171.1"/>
    <property type="molecule type" value="Genomic_DNA"/>
</dbReference>
<reference evidence="1" key="1">
    <citation type="journal article" date="2017" name="Genome Biol. Evol.">
        <title>Genomic Epidemiology of NDM-1-Encoding Plasmids in Latin American Clinical Isolates Reveals Insights into the Evolution of Multidrug Resistance.</title>
        <authorList>
            <person name="Marquez-Ortiz R.A."/>
            <person name="Haggerty L."/>
            <person name="Olarte N."/>
            <person name="Duarte C."/>
            <person name="Garza-Ramos U."/>
            <person name="Silva-Sanchez J."/>
            <person name="Castro B.E."/>
            <person name="Sim E.M."/>
            <person name="Beltran M."/>
            <person name="Moncada M.V."/>
            <person name="Valderrama A."/>
            <person name="Castellanos J.E."/>
            <person name="Charles I.G."/>
            <person name="Vanegas N."/>
            <person name="Escobar-Perez J."/>
            <person name="Petty N.K."/>
        </authorList>
    </citation>
    <scope>NUCLEOTIDE SEQUENCE</scope>
    <source>
        <strain evidence="1">06-1619</strain>
        <plasmid evidence="1">p06-1619-1</plasmid>
    </source>
</reference>
<dbReference type="AlphaFoldDB" id="A0A220DIX4"/>
<sequence length="74" mass="8951">MIGHISFCKSRYKICQHTKDGVVTWAFHPEQPRLEKRGRKKEKKREKRASQGRRCVSFAPVFVRHLFVCWHIWL</sequence>